<dbReference type="RefSeq" id="WP_256136370.1">
    <property type="nucleotide sequence ID" value="NZ_JANGAB010000005.1"/>
</dbReference>
<dbReference type="EMBL" id="JANGAB010000005">
    <property type="protein sequence ID" value="MCQ4949982.1"/>
    <property type="molecule type" value="Genomic_DNA"/>
</dbReference>
<evidence type="ECO:0000256" key="3">
    <source>
        <dbReference type="ARBA" id="ARBA00022840"/>
    </source>
</evidence>
<evidence type="ECO:0000259" key="4">
    <source>
        <dbReference type="PROSITE" id="PS50893"/>
    </source>
</evidence>
<protein>
    <submittedName>
        <fullName evidence="5">ABC transporter ATP-binding protein</fullName>
    </submittedName>
</protein>
<feature type="domain" description="ABC transporter" evidence="4">
    <location>
        <begin position="1"/>
        <end position="232"/>
    </location>
</feature>
<name>A0AAW5KAV6_9FIRM</name>
<comment type="caution">
    <text evidence="5">The sequence shown here is derived from an EMBL/GenBank/DDBJ whole genome shotgun (WGS) entry which is preliminary data.</text>
</comment>
<accession>A0AAW5KAV6</accession>
<dbReference type="PROSITE" id="PS50893">
    <property type="entry name" value="ABC_TRANSPORTER_2"/>
    <property type="match status" value="1"/>
</dbReference>
<dbReference type="SUPFAM" id="SSF52540">
    <property type="entry name" value="P-loop containing nucleoside triphosphate hydrolases"/>
    <property type="match status" value="1"/>
</dbReference>
<dbReference type="GO" id="GO:0016887">
    <property type="term" value="F:ATP hydrolysis activity"/>
    <property type="evidence" value="ECO:0007669"/>
    <property type="project" value="InterPro"/>
</dbReference>
<proteinExistence type="predicted"/>
<gene>
    <name evidence="5" type="ORF">NE646_09955</name>
</gene>
<dbReference type="PANTHER" id="PTHR42939:SF3">
    <property type="entry name" value="ABC TRANSPORTER ATP-BINDING COMPONENT"/>
    <property type="match status" value="1"/>
</dbReference>
<dbReference type="CDD" id="cd03230">
    <property type="entry name" value="ABC_DR_subfamily_A"/>
    <property type="match status" value="1"/>
</dbReference>
<dbReference type="InterPro" id="IPR003593">
    <property type="entry name" value="AAA+_ATPase"/>
</dbReference>
<keyword evidence="1" id="KW-0813">Transport</keyword>
<evidence type="ECO:0000256" key="2">
    <source>
        <dbReference type="ARBA" id="ARBA00022741"/>
    </source>
</evidence>
<evidence type="ECO:0000313" key="6">
    <source>
        <dbReference type="Proteomes" id="UP001205063"/>
    </source>
</evidence>
<dbReference type="AlphaFoldDB" id="A0AAW5KAV6"/>
<reference evidence="5" key="1">
    <citation type="submission" date="2022-06" db="EMBL/GenBank/DDBJ databases">
        <title>Isolation of gut microbiota from human fecal samples.</title>
        <authorList>
            <person name="Pamer E.G."/>
            <person name="Barat B."/>
            <person name="Waligurski E."/>
            <person name="Medina S."/>
            <person name="Paddock L."/>
            <person name="Mostad J."/>
        </authorList>
    </citation>
    <scope>NUCLEOTIDE SEQUENCE</scope>
    <source>
        <strain evidence="5">DFI.7.96</strain>
    </source>
</reference>
<dbReference type="Gene3D" id="3.40.50.300">
    <property type="entry name" value="P-loop containing nucleotide triphosphate hydrolases"/>
    <property type="match status" value="1"/>
</dbReference>
<dbReference type="PANTHER" id="PTHR42939">
    <property type="entry name" value="ABC TRANSPORTER ATP-BINDING PROTEIN ALBC-RELATED"/>
    <property type="match status" value="1"/>
</dbReference>
<dbReference type="InterPro" id="IPR003439">
    <property type="entry name" value="ABC_transporter-like_ATP-bd"/>
</dbReference>
<dbReference type="InterPro" id="IPR027417">
    <property type="entry name" value="P-loop_NTPase"/>
</dbReference>
<sequence>MMTQNCLELRGVGKNYGSFALRDVDLSVPKGCIMGLVGQNGAGKTTLLKLILNLIARDSGEISVLGMDNLKEEMAIKRQLGVVMDESAFHDFLTPQKVSKIMAGIYPNWDGRQFADYLQRFGLRPGDSIKNFSRGMKAKLSIAAALSHAPQLLLLDEPTSGLDPVVRDEILDIFAEFIGDGEHSILISSHITSDLERVADYIALLDEGQLIFCEEKDALLYGYSVLKGTREQLERLDRSELIGLRETSFGFDALVERSEENRRRFEGLVFDRCTLEEMVLYFIRGKKR</sequence>
<dbReference type="GO" id="GO:0005524">
    <property type="term" value="F:ATP binding"/>
    <property type="evidence" value="ECO:0007669"/>
    <property type="project" value="UniProtKB-KW"/>
</dbReference>
<evidence type="ECO:0000313" key="5">
    <source>
        <dbReference type="EMBL" id="MCQ4949982.1"/>
    </source>
</evidence>
<dbReference type="InterPro" id="IPR051782">
    <property type="entry name" value="ABC_Transporter_VariousFunc"/>
</dbReference>
<dbReference type="Proteomes" id="UP001205063">
    <property type="component" value="Unassembled WGS sequence"/>
</dbReference>
<keyword evidence="3 5" id="KW-0067">ATP-binding</keyword>
<dbReference type="SMART" id="SM00382">
    <property type="entry name" value="AAA"/>
    <property type="match status" value="1"/>
</dbReference>
<organism evidence="5 6">
    <name type="scientific">Bittarella massiliensis</name>
    <name type="common">ex Durand et al. 2017</name>
    <dbReference type="NCBI Taxonomy" id="1720313"/>
    <lineage>
        <taxon>Bacteria</taxon>
        <taxon>Bacillati</taxon>
        <taxon>Bacillota</taxon>
        <taxon>Clostridia</taxon>
        <taxon>Eubacteriales</taxon>
        <taxon>Oscillospiraceae</taxon>
        <taxon>Bittarella (ex Durand et al. 2017)</taxon>
    </lineage>
</organism>
<keyword evidence="2" id="KW-0547">Nucleotide-binding</keyword>
<evidence type="ECO:0000256" key="1">
    <source>
        <dbReference type="ARBA" id="ARBA00022448"/>
    </source>
</evidence>
<dbReference type="Pfam" id="PF00005">
    <property type="entry name" value="ABC_tran"/>
    <property type="match status" value="1"/>
</dbReference>